<dbReference type="EC" id="4.2.1.8" evidence="7"/>
<evidence type="ECO:0000256" key="3">
    <source>
        <dbReference type="ARBA" id="ARBA00001954"/>
    </source>
</evidence>
<name>A0A6J4IK13_9CHLR</name>
<dbReference type="GO" id="GO:0008198">
    <property type="term" value="F:ferrous iron binding"/>
    <property type="evidence" value="ECO:0007669"/>
    <property type="project" value="TreeGrafter"/>
</dbReference>
<evidence type="ECO:0000256" key="10">
    <source>
        <dbReference type="ARBA" id="ARBA00023239"/>
    </source>
</evidence>
<keyword evidence="8" id="KW-0408">Iron</keyword>
<dbReference type="AlphaFoldDB" id="A0A6J4IK13"/>
<dbReference type="UniPathway" id="UPA00246"/>
<organism evidence="11">
    <name type="scientific">uncultured Chloroflexota bacterium</name>
    <dbReference type="NCBI Taxonomy" id="166587"/>
    <lineage>
        <taxon>Bacteria</taxon>
        <taxon>Bacillati</taxon>
        <taxon>Chloroflexota</taxon>
        <taxon>environmental samples</taxon>
    </lineage>
</organism>
<evidence type="ECO:0000256" key="8">
    <source>
        <dbReference type="ARBA" id="ARBA00023004"/>
    </source>
</evidence>
<dbReference type="Gene3D" id="3.20.20.150">
    <property type="entry name" value="Divalent-metal-dependent TIM barrel enzymes"/>
    <property type="match status" value="1"/>
</dbReference>
<reference evidence="11" key="1">
    <citation type="submission" date="2020-02" db="EMBL/GenBank/DDBJ databases">
        <authorList>
            <person name="Meier V. D."/>
        </authorList>
    </citation>
    <scope>NUCLEOTIDE SEQUENCE</scope>
    <source>
        <strain evidence="11">AVDCRST_MAG77</strain>
    </source>
</reference>
<evidence type="ECO:0000256" key="2">
    <source>
        <dbReference type="ARBA" id="ARBA00001936"/>
    </source>
</evidence>
<dbReference type="SUPFAM" id="SSF51658">
    <property type="entry name" value="Xylose isomerase-like"/>
    <property type="match status" value="1"/>
</dbReference>
<dbReference type="EMBL" id="CADCTC010000137">
    <property type="protein sequence ID" value="CAA9254650.1"/>
    <property type="molecule type" value="Genomic_DNA"/>
</dbReference>
<evidence type="ECO:0000256" key="7">
    <source>
        <dbReference type="ARBA" id="ARBA00012927"/>
    </source>
</evidence>
<comment type="cofactor">
    <cofactor evidence="3">
        <name>Fe(2+)</name>
        <dbReference type="ChEBI" id="CHEBI:29033"/>
    </cofactor>
</comment>
<dbReference type="GO" id="GO:0042840">
    <property type="term" value="P:D-glucuronate catabolic process"/>
    <property type="evidence" value="ECO:0007669"/>
    <property type="project" value="TreeGrafter"/>
</dbReference>
<evidence type="ECO:0000256" key="6">
    <source>
        <dbReference type="ARBA" id="ARBA00007389"/>
    </source>
</evidence>
<comment type="catalytic activity">
    <reaction evidence="1">
        <text>D-mannonate = 2-dehydro-3-deoxy-D-gluconate + H2O</text>
        <dbReference type="Rhea" id="RHEA:20097"/>
        <dbReference type="ChEBI" id="CHEBI:15377"/>
        <dbReference type="ChEBI" id="CHEBI:17767"/>
        <dbReference type="ChEBI" id="CHEBI:57990"/>
        <dbReference type="EC" id="4.2.1.8"/>
    </reaction>
</comment>
<comment type="function">
    <text evidence="4">Catalyzes the dehydration of D-mannonate.</text>
</comment>
<dbReference type="PANTHER" id="PTHR30387">
    <property type="entry name" value="MANNONATE DEHYDRATASE"/>
    <property type="match status" value="1"/>
</dbReference>
<sequence length="373" mass="41033">MTTAPDWQDWPKPALHLSDLSDASLRHAVQLGAVGINVQGAAMGPCGTLEILSQPETPDPAPDLERMRRQVEAHGLEVLCIQLPAQATNGVLTGGPRSDREIDHLCAVIRGAGKAGIPTVFYNLTPWRSTDPWWRGNPGVPDLGPDDVRHGSGPGRYYKRAGRGGAILNTHETRRVHEDEERTPEETIAPYGEIDAETLWDRVRYLYQRIIPVAEAAGVNVGAHPNDPPEPRFRGVEQIHITPEGLQQLIDLVPSPRSGLLLCIGTLHEMGAGPADTMAALDSFLGQKKVFGTHFRNPKGTARNGYYQEDFLDEGDLDMFEVIRLMRRHGFSGGLDPDHAQGIEGDQGAREAWAWQLGYIRALIRAARTAERR</sequence>
<dbReference type="InterPro" id="IPR036237">
    <property type="entry name" value="Xyl_isomerase-like_sf"/>
</dbReference>
<evidence type="ECO:0000256" key="4">
    <source>
        <dbReference type="ARBA" id="ARBA00002713"/>
    </source>
</evidence>
<proteinExistence type="inferred from homology"/>
<evidence type="ECO:0000256" key="1">
    <source>
        <dbReference type="ARBA" id="ARBA00001794"/>
    </source>
</evidence>
<dbReference type="GO" id="GO:0030145">
    <property type="term" value="F:manganese ion binding"/>
    <property type="evidence" value="ECO:0007669"/>
    <property type="project" value="TreeGrafter"/>
</dbReference>
<accession>A0A6J4IK13</accession>
<comment type="pathway">
    <text evidence="5">Carbohydrate metabolism; pentose and glucuronate interconversion.</text>
</comment>
<keyword evidence="9" id="KW-0464">Manganese</keyword>
<comment type="similarity">
    <text evidence="6">Belongs to the mannonate dehydratase family.</text>
</comment>
<comment type="cofactor">
    <cofactor evidence="2">
        <name>Mn(2+)</name>
        <dbReference type="ChEBI" id="CHEBI:29035"/>
    </cofactor>
</comment>
<dbReference type="GO" id="GO:0008927">
    <property type="term" value="F:mannonate dehydratase activity"/>
    <property type="evidence" value="ECO:0007669"/>
    <property type="project" value="UniProtKB-EC"/>
</dbReference>
<dbReference type="PANTHER" id="PTHR30387:SF2">
    <property type="entry name" value="MANNONATE DEHYDRATASE"/>
    <property type="match status" value="1"/>
</dbReference>
<gene>
    <name evidence="11" type="ORF">AVDCRST_MAG77-2376</name>
</gene>
<evidence type="ECO:0000256" key="5">
    <source>
        <dbReference type="ARBA" id="ARBA00004892"/>
    </source>
</evidence>
<dbReference type="InterPro" id="IPR004628">
    <property type="entry name" value="Man_deHydtase"/>
</dbReference>
<dbReference type="Pfam" id="PF03786">
    <property type="entry name" value="UxuA"/>
    <property type="match status" value="1"/>
</dbReference>
<evidence type="ECO:0000256" key="9">
    <source>
        <dbReference type="ARBA" id="ARBA00023211"/>
    </source>
</evidence>
<evidence type="ECO:0000313" key="11">
    <source>
        <dbReference type="EMBL" id="CAA9254650.1"/>
    </source>
</evidence>
<keyword evidence="10" id="KW-0456">Lyase</keyword>
<protein>
    <recommendedName>
        <fullName evidence="7">mannonate dehydratase</fullName>
        <ecNumber evidence="7">4.2.1.8</ecNumber>
    </recommendedName>
</protein>